<dbReference type="KEGG" id="cpi:Cpin_3004"/>
<dbReference type="RefSeq" id="WP_012790656.1">
    <property type="nucleotide sequence ID" value="NC_013132.1"/>
</dbReference>
<reference evidence="2 3" key="2">
    <citation type="journal article" date="2010" name="Stand. Genomic Sci.">
        <title>Complete genome sequence of Chitinophaga pinensis type strain (UQM 2034).</title>
        <authorList>
            <person name="Glavina Del Rio T."/>
            <person name="Abt B."/>
            <person name="Spring S."/>
            <person name="Lapidus A."/>
            <person name="Nolan M."/>
            <person name="Tice H."/>
            <person name="Copeland A."/>
            <person name="Cheng J.F."/>
            <person name="Chen F."/>
            <person name="Bruce D."/>
            <person name="Goodwin L."/>
            <person name="Pitluck S."/>
            <person name="Ivanova N."/>
            <person name="Mavromatis K."/>
            <person name="Mikhailova N."/>
            <person name="Pati A."/>
            <person name="Chen A."/>
            <person name="Palaniappan K."/>
            <person name="Land M."/>
            <person name="Hauser L."/>
            <person name="Chang Y.J."/>
            <person name="Jeffries C.D."/>
            <person name="Chain P."/>
            <person name="Saunders E."/>
            <person name="Detter J.C."/>
            <person name="Brettin T."/>
            <person name="Rohde M."/>
            <person name="Goker M."/>
            <person name="Bristow J."/>
            <person name="Eisen J.A."/>
            <person name="Markowitz V."/>
            <person name="Hugenholtz P."/>
            <person name="Kyrpides N.C."/>
            <person name="Klenk H.P."/>
            <person name="Lucas S."/>
        </authorList>
    </citation>
    <scope>NUCLEOTIDE SEQUENCE [LARGE SCALE GENOMIC DNA]</scope>
    <source>
        <strain evidence="3">ATCC 43595 / DSM 2588 / LMG 13176 / NBRC 15968 / NCIMB 11800 / UQM 2034</strain>
    </source>
</reference>
<reference evidence="3" key="1">
    <citation type="submission" date="2009-08" db="EMBL/GenBank/DDBJ databases">
        <title>The complete genome of Chitinophaga pinensis DSM 2588.</title>
        <authorList>
            <consortium name="US DOE Joint Genome Institute (JGI-PGF)"/>
            <person name="Lucas S."/>
            <person name="Copeland A."/>
            <person name="Lapidus A."/>
            <person name="Glavina del Rio T."/>
            <person name="Dalin E."/>
            <person name="Tice H."/>
            <person name="Bruce D."/>
            <person name="Goodwin L."/>
            <person name="Pitluck S."/>
            <person name="Kyrpides N."/>
            <person name="Mavromatis K."/>
            <person name="Ivanova N."/>
            <person name="Mikhailova N."/>
            <person name="Sims D."/>
            <person name="Meinche L."/>
            <person name="Brettin T."/>
            <person name="Detter J.C."/>
            <person name="Han C."/>
            <person name="Larimer F."/>
            <person name="Land M."/>
            <person name="Hauser L."/>
            <person name="Markowitz V."/>
            <person name="Cheng J.-F."/>
            <person name="Hugenholtz P."/>
            <person name="Woyke T."/>
            <person name="Wu D."/>
            <person name="Spring S."/>
            <person name="Klenk H.-P."/>
            <person name="Eisen J.A."/>
        </authorList>
    </citation>
    <scope>NUCLEOTIDE SEQUENCE [LARGE SCALE GENOMIC DNA]</scope>
    <source>
        <strain evidence="3">ATCC 43595 / DSM 2588 / LMG 13176 / NBRC 15968 / NCIMB 11800 / UQM 2034</strain>
    </source>
</reference>
<dbReference type="EMBL" id="CP001699">
    <property type="protein sequence ID" value="ACU60480.1"/>
    <property type="molecule type" value="Genomic_DNA"/>
</dbReference>
<evidence type="ECO:0000256" key="1">
    <source>
        <dbReference type="SAM" id="MobiDB-lite"/>
    </source>
</evidence>
<name>A0A979G470_CHIPD</name>
<dbReference type="AlphaFoldDB" id="A0A979G470"/>
<feature type="compositionally biased region" description="Polar residues" evidence="1">
    <location>
        <begin position="1"/>
        <end position="11"/>
    </location>
</feature>
<dbReference type="Proteomes" id="UP000002215">
    <property type="component" value="Chromosome"/>
</dbReference>
<dbReference type="OrthoDB" id="1443382at2"/>
<organism evidence="2 3">
    <name type="scientific">Chitinophaga pinensis (strain ATCC 43595 / DSM 2588 / LMG 13176 / NBRC 15968 / NCIMB 11800 / UQM 2034)</name>
    <dbReference type="NCBI Taxonomy" id="485918"/>
    <lineage>
        <taxon>Bacteria</taxon>
        <taxon>Pseudomonadati</taxon>
        <taxon>Bacteroidota</taxon>
        <taxon>Chitinophagia</taxon>
        <taxon>Chitinophagales</taxon>
        <taxon>Chitinophagaceae</taxon>
        <taxon>Chitinophaga</taxon>
    </lineage>
</organism>
<accession>A0A979G470</accession>
<sequence>MAKSTRNSTESDSPKARGRKTKSLEELKQDIASKCLSIKTLIEAGKLSRLRDLEPLFSKAMADEMGVNHTRFSNKFRNPIDFGIKEIYRFGLYIEVDPQLIFRYIGKEISQANDLLSKLKKFRTVEDMRQYSSKQ</sequence>
<feature type="region of interest" description="Disordered" evidence="1">
    <location>
        <begin position="1"/>
        <end position="24"/>
    </location>
</feature>
<evidence type="ECO:0000313" key="3">
    <source>
        <dbReference type="Proteomes" id="UP000002215"/>
    </source>
</evidence>
<evidence type="ECO:0000313" key="2">
    <source>
        <dbReference type="EMBL" id="ACU60480.1"/>
    </source>
</evidence>
<proteinExistence type="predicted"/>
<protein>
    <submittedName>
        <fullName evidence="2">Uncharacterized protein</fullName>
    </submittedName>
</protein>
<gene>
    <name evidence="2" type="ordered locus">Cpin_3004</name>
</gene>